<feature type="compositionally biased region" description="Low complexity" evidence="2">
    <location>
        <begin position="67"/>
        <end position="81"/>
    </location>
</feature>
<evidence type="ECO:0000313" key="4">
    <source>
        <dbReference type="WBParaSite" id="PDA_v2.g25141.t1"/>
    </source>
</evidence>
<sequence length="90" mass="10187">MKSKFVEVEQQLTDLRKEHAHLKASHKKLESLVEQCNFCSSSWALVKNMNIDPVVLRMAYDTLTNIKSPSASRSRSSSTKTPSEEDSIEC</sequence>
<keyword evidence="1" id="KW-0175">Coiled coil</keyword>
<name>A0A914Q7Y0_9BILA</name>
<dbReference type="WBParaSite" id="PDA_v2.g25141.t1">
    <property type="protein sequence ID" value="PDA_v2.g25141.t1"/>
    <property type="gene ID" value="PDA_v2.g25141"/>
</dbReference>
<keyword evidence="3" id="KW-1185">Reference proteome</keyword>
<dbReference type="AlphaFoldDB" id="A0A914Q7Y0"/>
<evidence type="ECO:0000256" key="2">
    <source>
        <dbReference type="SAM" id="MobiDB-lite"/>
    </source>
</evidence>
<feature type="region of interest" description="Disordered" evidence="2">
    <location>
        <begin position="67"/>
        <end position="90"/>
    </location>
</feature>
<evidence type="ECO:0000256" key="1">
    <source>
        <dbReference type="SAM" id="Coils"/>
    </source>
</evidence>
<reference evidence="4" key="1">
    <citation type="submission" date="2022-11" db="UniProtKB">
        <authorList>
            <consortium name="WormBaseParasite"/>
        </authorList>
    </citation>
    <scope>IDENTIFICATION</scope>
</reference>
<protein>
    <submittedName>
        <fullName evidence="4">Leucine zipper homeobox-associated domain-containing protein</fullName>
    </submittedName>
</protein>
<evidence type="ECO:0000313" key="3">
    <source>
        <dbReference type="Proteomes" id="UP000887578"/>
    </source>
</evidence>
<feature type="coiled-coil region" evidence="1">
    <location>
        <begin position="5"/>
        <end position="32"/>
    </location>
</feature>
<proteinExistence type="predicted"/>
<accession>A0A914Q7Y0</accession>
<dbReference type="Proteomes" id="UP000887578">
    <property type="component" value="Unplaced"/>
</dbReference>
<organism evidence="3 4">
    <name type="scientific">Panagrolaimus davidi</name>
    <dbReference type="NCBI Taxonomy" id="227884"/>
    <lineage>
        <taxon>Eukaryota</taxon>
        <taxon>Metazoa</taxon>
        <taxon>Ecdysozoa</taxon>
        <taxon>Nematoda</taxon>
        <taxon>Chromadorea</taxon>
        <taxon>Rhabditida</taxon>
        <taxon>Tylenchina</taxon>
        <taxon>Panagrolaimomorpha</taxon>
        <taxon>Panagrolaimoidea</taxon>
        <taxon>Panagrolaimidae</taxon>
        <taxon>Panagrolaimus</taxon>
    </lineage>
</organism>